<dbReference type="GO" id="GO:0004798">
    <property type="term" value="F:dTMP kinase activity"/>
    <property type="evidence" value="ECO:0007669"/>
    <property type="project" value="UniProtKB-EC"/>
</dbReference>
<feature type="transmembrane region" description="Helical" evidence="12">
    <location>
        <begin position="291"/>
        <end position="309"/>
    </location>
</feature>
<dbReference type="EMBL" id="JBHSIT010000011">
    <property type="protein sequence ID" value="MFC4912244.1"/>
    <property type="molecule type" value="Genomic_DNA"/>
</dbReference>
<feature type="transmembrane region" description="Helical" evidence="12">
    <location>
        <begin position="369"/>
        <end position="389"/>
    </location>
</feature>
<evidence type="ECO:0000256" key="7">
    <source>
        <dbReference type="ARBA" id="ARBA00022777"/>
    </source>
</evidence>
<protein>
    <recommendedName>
        <fullName evidence="3 10">Thymidylate kinase</fullName>
        <ecNumber evidence="2 10">2.7.4.9</ecNumber>
    </recommendedName>
    <alternativeName>
        <fullName evidence="10">dTMP kinase</fullName>
    </alternativeName>
</protein>
<evidence type="ECO:0000256" key="1">
    <source>
        <dbReference type="ARBA" id="ARBA00009776"/>
    </source>
</evidence>
<evidence type="ECO:0000256" key="11">
    <source>
        <dbReference type="SAM" id="MobiDB-lite"/>
    </source>
</evidence>
<feature type="compositionally biased region" description="Gly residues" evidence="11">
    <location>
        <begin position="30"/>
        <end position="58"/>
    </location>
</feature>
<keyword evidence="15" id="KW-1185">Reference proteome</keyword>
<keyword evidence="8 10" id="KW-0067">ATP-binding</keyword>
<dbReference type="Pfam" id="PF02223">
    <property type="entry name" value="Thymidylate_kin"/>
    <property type="match status" value="1"/>
</dbReference>
<feature type="transmembrane region" description="Helical" evidence="12">
    <location>
        <begin position="117"/>
        <end position="141"/>
    </location>
</feature>
<feature type="binding site" evidence="10">
    <location>
        <begin position="587"/>
        <end position="594"/>
    </location>
    <ligand>
        <name>ATP</name>
        <dbReference type="ChEBI" id="CHEBI:30616"/>
    </ligand>
</feature>
<dbReference type="Gene3D" id="3.40.50.300">
    <property type="entry name" value="P-loop containing nucleotide triphosphate hydrolases"/>
    <property type="match status" value="1"/>
</dbReference>
<organism evidence="14 15">
    <name type="scientific">Actinomadura gamaensis</name>
    <dbReference type="NCBI Taxonomy" id="1763541"/>
    <lineage>
        <taxon>Bacteria</taxon>
        <taxon>Bacillati</taxon>
        <taxon>Actinomycetota</taxon>
        <taxon>Actinomycetes</taxon>
        <taxon>Streptosporangiales</taxon>
        <taxon>Thermomonosporaceae</taxon>
        <taxon>Actinomadura</taxon>
    </lineage>
</organism>
<evidence type="ECO:0000259" key="13">
    <source>
        <dbReference type="Pfam" id="PF02223"/>
    </source>
</evidence>
<feature type="transmembrane region" description="Helical" evidence="12">
    <location>
        <begin position="431"/>
        <end position="450"/>
    </location>
</feature>
<evidence type="ECO:0000256" key="8">
    <source>
        <dbReference type="ARBA" id="ARBA00022840"/>
    </source>
</evidence>
<evidence type="ECO:0000313" key="14">
    <source>
        <dbReference type="EMBL" id="MFC4912244.1"/>
    </source>
</evidence>
<feature type="compositionally biased region" description="Gly residues" evidence="11">
    <location>
        <begin position="234"/>
        <end position="250"/>
    </location>
</feature>
<dbReference type="PANTHER" id="PTHR10344">
    <property type="entry name" value="THYMIDYLATE KINASE"/>
    <property type="match status" value="1"/>
</dbReference>
<dbReference type="InterPro" id="IPR036259">
    <property type="entry name" value="MFS_trans_sf"/>
</dbReference>
<feature type="domain" description="Thymidylate kinase-like" evidence="13">
    <location>
        <begin position="585"/>
        <end position="772"/>
    </location>
</feature>
<feature type="transmembrane region" description="Helical" evidence="12">
    <location>
        <begin position="401"/>
        <end position="419"/>
    </location>
</feature>
<keyword evidence="12" id="KW-1133">Transmembrane helix</keyword>
<feature type="compositionally biased region" description="Low complexity" evidence="11">
    <location>
        <begin position="1"/>
        <end position="29"/>
    </location>
</feature>
<dbReference type="RefSeq" id="WP_378261945.1">
    <property type="nucleotide sequence ID" value="NZ_JBHSIT010000011.1"/>
</dbReference>
<name>A0ABV9U8N2_9ACTN</name>
<dbReference type="InterPro" id="IPR018094">
    <property type="entry name" value="Thymidylate_kinase"/>
</dbReference>
<dbReference type="SUPFAM" id="SSF52540">
    <property type="entry name" value="P-loop containing nucleoside triphosphate hydrolases"/>
    <property type="match status" value="1"/>
</dbReference>
<keyword evidence="12" id="KW-0812">Transmembrane</keyword>
<keyword evidence="4 10" id="KW-0808">Transferase</keyword>
<evidence type="ECO:0000313" key="15">
    <source>
        <dbReference type="Proteomes" id="UP001595872"/>
    </source>
</evidence>
<keyword evidence="12" id="KW-0472">Membrane</keyword>
<keyword evidence="6 10" id="KW-0547">Nucleotide-binding</keyword>
<sequence>MTSSRVPRSSDAASSPRSGPGASGRPAGYPSGGSGGPAGYPTGGTGRPAGYPSGGSGRPAGYPTSASAPGATPTAAFRRLRTALALSGLGHWLTLPALTAMGFAAATDTSFAGRARAVEIVLLLWLLPVLLLPGAAAALAARLDRRSTLLTADALRAVLILSVPMADLLISSLRPLIWTSVATVLVSFLGVLWGAAASSSARALAWPGASAPDDAAPTRTATPARPAAQAFNGYGTGPGAGPGAQGGRGDGAATRAYETDDGRTRADLRVPDAAVDEADANIAVRRIARTVFGVAPVAALVFVLTSLISAELLKQADRVHLALYVAAVIFALSAIVTSVAGGLPGADGPVPDAPVALFRRLGPSGIRGLRFAVAASALPVGAVLAIARVHTQALDGGDPGYGMILCALAVGLAAGLFAGPRVLAPFSRRRLFGLSSIASALLLAVIALSLNLVVVVFVAGFLGVAAGIAWSSAEAVVHNPLRVRTGTALALVVAAIAVPLAAGAIGERHAGRDFPGSSAALLITAVIALVAGLIAYRLLDERTGIPLIPDIAAALRGEVYVPPSAAPTTPAAPRRTHERGVFIVFEGGEGAGKTTQSRLAAIWLREHGYEVVTTREPGATKTGMRLRALLLDKESTGLSPRAETLLYAADRADHVANVIRPALDRGAIVVSDRYVDSALAYQGYGRQQPVEEIAALNDWGTGGLVPDLTVLLELPPEKGLNRLSSPADRIESEPREFHERVLAGFRALAEADPDRYLVLDAGRPESEIRREIQDRIREMLPDPIPASAEDATSTFPAITDA</sequence>
<comment type="catalytic activity">
    <reaction evidence="9 10">
        <text>dTMP + ATP = dTDP + ADP</text>
        <dbReference type="Rhea" id="RHEA:13517"/>
        <dbReference type="ChEBI" id="CHEBI:30616"/>
        <dbReference type="ChEBI" id="CHEBI:58369"/>
        <dbReference type="ChEBI" id="CHEBI:63528"/>
        <dbReference type="ChEBI" id="CHEBI:456216"/>
        <dbReference type="EC" id="2.7.4.9"/>
    </reaction>
</comment>
<gene>
    <name evidence="10 14" type="primary">tmk</name>
    <name evidence="14" type="ORF">ACFPCY_33425</name>
</gene>
<dbReference type="EC" id="2.7.4.9" evidence="2 10"/>
<feature type="transmembrane region" description="Helical" evidence="12">
    <location>
        <begin position="488"/>
        <end position="506"/>
    </location>
</feature>
<dbReference type="InterPro" id="IPR039430">
    <property type="entry name" value="Thymidylate_kin-like_dom"/>
</dbReference>
<dbReference type="HAMAP" id="MF_00165">
    <property type="entry name" value="Thymidylate_kinase"/>
    <property type="match status" value="1"/>
</dbReference>
<feature type="transmembrane region" description="Helical" evidence="12">
    <location>
        <begin position="176"/>
        <end position="196"/>
    </location>
</feature>
<evidence type="ECO:0000256" key="12">
    <source>
        <dbReference type="SAM" id="Phobius"/>
    </source>
</evidence>
<dbReference type="Proteomes" id="UP001595872">
    <property type="component" value="Unassembled WGS sequence"/>
</dbReference>
<evidence type="ECO:0000256" key="5">
    <source>
        <dbReference type="ARBA" id="ARBA00022727"/>
    </source>
</evidence>
<feature type="region of interest" description="Disordered" evidence="11">
    <location>
        <begin position="1"/>
        <end position="69"/>
    </location>
</feature>
<reference evidence="15" key="1">
    <citation type="journal article" date="2019" name="Int. J. Syst. Evol. Microbiol.">
        <title>The Global Catalogue of Microorganisms (GCM) 10K type strain sequencing project: providing services to taxonomists for standard genome sequencing and annotation.</title>
        <authorList>
            <consortium name="The Broad Institute Genomics Platform"/>
            <consortium name="The Broad Institute Genome Sequencing Center for Infectious Disease"/>
            <person name="Wu L."/>
            <person name="Ma J."/>
        </authorList>
    </citation>
    <scope>NUCLEOTIDE SEQUENCE [LARGE SCALE GENOMIC DNA]</scope>
    <source>
        <strain evidence="15">KLKA75</strain>
    </source>
</reference>
<feature type="transmembrane region" description="Helical" evidence="12">
    <location>
        <begin position="153"/>
        <end position="170"/>
    </location>
</feature>
<evidence type="ECO:0000256" key="2">
    <source>
        <dbReference type="ARBA" id="ARBA00012980"/>
    </source>
</evidence>
<proteinExistence type="inferred from homology"/>
<evidence type="ECO:0000256" key="6">
    <source>
        <dbReference type="ARBA" id="ARBA00022741"/>
    </source>
</evidence>
<dbReference type="CDD" id="cd01672">
    <property type="entry name" value="TMPK"/>
    <property type="match status" value="1"/>
</dbReference>
<comment type="caution">
    <text evidence="14">The sequence shown here is derived from an EMBL/GenBank/DDBJ whole genome shotgun (WGS) entry which is preliminary data.</text>
</comment>
<dbReference type="NCBIfam" id="TIGR00041">
    <property type="entry name" value="DTMP_kinase"/>
    <property type="match status" value="1"/>
</dbReference>
<evidence type="ECO:0000256" key="3">
    <source>
        <dbReference type="ARBA" id="ARBA00017144"/>
    </source>
</evidence>
<evidence type="ECO:0000256" key="4">
    <source>
        <dbReference type="ARBA" id="ARBA00022679"/>
    </source>
</evidence>
<evidence type="ECO:0000256" key="9">
    <source>
        <dbReference type="ARBA" id="ARBA00048743"/>
    </source>
</evidence>
<feature type="region of interest" description="Disordered" evidence="11">
    <location>
        <begin position="228"/>
        <end position="263"/>
    </location>
</feature>
<feature type="transmembrane region" description="Helical" evidence="12">
    <location>
        <begin position="321"/>
        <end position="343"/>
    </location>
</feature>
<feature type="compositionally biased region" description="Polar residues" evidence="11">
    <location>
        <begin position="790"/>
        <end position="801"/>
    </location>
</feature>
<dbReference type="InterPro" id="IPR027417">
    <property type="entry name" value="P-loop_NTPase"/>
</dbReference>
<keyword evidence="7 10" id="KW-0418">Kinase</keyword>
<comment type="function">
    <text evidence="10">Phosphorylation of dTMP to form dTDP in both de novo and salvage pathways of dTTP synthesis.</text>
</comment>
<comment type="similarity">
    <text evidence="1 10">Belongs to the thymidylate kinase family.</text>
</comment>
<feature type="transmembrane region" description="Helical" evidence="12">
    <location>
        <begin position="518"/>
        <end position="539"/>
    </location>
</feature>
<feature type="transmembrane region" description="Helical" evidence="12">
    <location>
        <begin position="83"/>
        <end position="105"/>
    </location>
</feature>
<keyword evidence="5 10" id="KW-0545">Nucleotide biosynthesis</keyword>
<feature type="region of interest" description="Disordered" evidence="11">
    <location>
        <begin position="780"/>
        <end position="801"/>
    </location>
</feature>
<evidence type="ECO:0000256" key="10">
    <source>
        <dbReference type="HAMAP-Rule" id="MF_00165"/>
    </source>
</evidence>
<dbReference type="SUPFAM" id="SSF103473">
    <property type="entry name" value="MFS general substrate transporter"/>
    <property type="match status" value="1"/>
</dbReference>
<accession>A0ABV9U8N2</accession>
<dbReference type="PANTHER" id="PTHR10344:SF4">
    <property type="entry name" value="UMP-CMP KINASE 2, MITOCHONDRIAL"/>
    <property type="match status" value="1"/>
</dbReference>